<proteinExistence type="predicted"/>
<dbReference type="Proteomes" id="UP001075225">
    <property type="component" value="Unassembled WGS sequence"/>
</dbReference>
<protein>
    <submittedName>
        <fullName evidence="1">Uncharacterized protein</fullName>
    </submittedName>
</protein>
<evidence type="ECO:0000313" key="2">
    <source>
        <dbReference type="Proteomes" id="UP001075225"/>
    </source>
</evidence>
<organism evidence="1 2">
    <name type="scientific">Campylobacter ureolyticus</name>
    <dbReference type="NCBI Taxonomy" id="827"/>
    <lineage>
        <taxon>Bacteria</taxon>
        <taxon>Pseudomonadati</taxon>
        <taxon>Campylobacterota</taxon>
        <taxon>Epsilonproteobacteria</taxon>
        <taxon>Campylobacterales</taxon>
        <taxon>Campylobacteraceae</taxon>
        <taxon>Campylobacter</taxon>
    </lineage>
</organism>
<dbReference type="AlphaFoldDB" id="A0A9Q4KKK9"/>
<name>A0A9Q4KKK9_9BACT</name>
<accession>A0A9Q4KKK9</accession>
<evidence type="ECO:0000313" key="1">
    <source>
        <dbReference type="EMBL" id="MCZ6159329.1"/>
    </source>
</evidence>
<dbReference type="EMBL" id="JAPXGO010000001">
    <property type="protein sequence ID" value="MCZ6159329.1"/>
    <property type="molecule type" value="Genomic_DNA"/>
</dbReference>
<dbReference type="RefSeq" id="WP_269484386.1">
    <property type="nucleotide sequence ID" value="NZ_JAPXGH010000009.1"/>
</dbReference>
<reference evidence="1" key="1">
    <citation type="submission" date="2022-12" db="EMBL/GenBank/DDBJ databases">
        <title>Species Delineation and Comparative Genomics within the Campylobacter ureolyticus Complex.</title>
        <authorList>
            <person name="Maki J."/>
            <person name="Howard M."/>
            <person name="Connelly S."/>
            <person name="Hardy D.J."/>
            <person name="Cameron A."/>
        </authorList>
    </citation>
    <scope>NUCLEOTIDE SEQUENCE</scope>
    <source>
        <strain evidence="1">URMC_787</strain>
    </source>
</reference>
<gene>
    <name evidence="1" type="ORF">O6B32_02375</name>
</gene>
<sequence length="60" mass="7079">MKKEKFLENIVLNIVSSSLYLDEALKNHKKDEKNSKQKLFLINNNFLKINKDLINFNLKG</sequence>
<comment type="caution">
    <text evidence="1">The sequence shown here is derived from an EMBL/GenBank/DDBJ whole genome shotgun (WGS) entry which is preliminary data.</text>
</comment>